<protein>
    <recommendedName>
        <fullName evidence="2">DUF1023 domain-containing protein</fullName>
    </recommendedName>
</protein>
<organism evidence="3 4">
    <name type="scientific">Corynebacterium kroppenstedtii (strain DSM 44385 / JCM 11950 / CIP 105744 / CCUG 35717)</name>
    <dbReference type="NCBI Taxonomy" id="645127"/>
    <lineage>
        <taxon>Bacteria</taxon>
        <taxon>Bacillati</taxon>
        <taxon>Actinomycetota</taxon>
        <taxon>Actinomycetes</taxon>
        <taxon>Mycobacteriales</taxon>
        <taxon>Corynebacteriaceae</taxon>
        <taxon>Corynebacterium</taxon>
    </lineage>
</organism>
<feature type="domain" description="DUF1023" evidence="2">
    <location>
        <begin position="274"/>
        <end position="424"/>
    </location>
</feature>
<dbReference type="RefSeq" id="WP_012730959.1">
    <property type="nucleotide sequence ID" value="NC_012704.1"/>
</dbReference>
<dbReference type="AlphaFoldDB" id="C4LGW6"/>
<gene>
    <name evidence="3" type="ordered locus">ckrop_0288</name>
</gene>
<evidence type="ECO:0000313" key="4">
    <source>
        <dbReference type="Proteomes" id="UP000001473"/>
    </source>
</evidence>
<dbReference type="ESTHER" id="cork4-c4lgw6">
    <property type="family name" value="Duf_1023"/>
</dbReference>
<dbReference type="Proteomes" id="UP000001473">
    <property type="component" value="Chromosome"/>
</dbReference>
<dbReference type="KEGG" id="ckp:ckrop_0288"/>
<dbReference type="OrthoDB" id="5969911at2"/>
<name>C4LGW6_CORK4</name>
<dbReference type="eggNOG" id="COG1506">
    <property type="taxonomic scope" value="Bacteria"/>
</dbReference>
<sequence>MALNATSTVNKTSAAQASVMRGPLAHGLLGGGPLTHVPQWSPDELNAVAASMAGLIRPLTTRISDSPIPATIIGGINGDAANASLKSINADTRAVTDHITQSVGLLRAHSSALCGPLCHAQSLEHTIKELQAQRDATADPFISAGLYIIETAHKADLALLLKFLDTIDGVLAHLLVDVWNSPNFKALAHVLADAGITDAFLPTTVPAPDPQRDNSQPWLDGRTVEDTDYILRERLDTWLSTAHDDKEKQYLEGILKTLADNDDAYLVHLDHDGVAIALGDPTTSPAVATLVGGVGSSEPGRIHGHTDWAREIRQASGNKASVIAWSAYPAPKSLPAAASTDNAIRGAQNLRSFQQSLRTRNPSAQLTVTGHSYGSVVVGHAARSSDATSSDATPSDTTPPLEADTVVIVGSPGTGANHAHELAPHALDRHAEIVVGRNDADPIMFAAGPDVGAHGPDPSYARWGADAWLTPNGLAATPPSDQKIRDLGGLVIPGLRFGELMKNHRYRDYSAALAQVITDGVPADAHTSQG</sequence>
<reference evidence="3 4" key="1">
    <citation type="journal article" date="2008" name="J. Biotechnol.">
        <title>Ultrafast pyrosequencing of Corynebacterium kroppenstedtii DSM44385 revealed insights into the physiology of a lipophilic corynebacterium that lacks mycolic acids.</title>
        <authorList>
            <person name="Tauch A."/>
            <person name="Schneider J."/>
            <person name="Szczepanowski R."/>
            <person name="Tilker A."/>
            <person name="Viehoever P."/>
            <person name="Gartemann K.-H."/>
            <person name="Arnold W."/>
            <person name="Blom J."/>
            <person name="Brinkrolf K."/>
            <person name="Brune I."/>
            <person name="Goetker S."/>
            <person name="Weisshaar B."/>
            <person name="Goesmann A."/>
            <person name="Droege M."/>
            <person name="Puehler A."/>
        </authorList>
    </citation>
    <scope>NUCLEOTIDE SEQUENCE [LARGE SCALE GENOMIC DNA]</scope>
    <source>
        <strain evidence="4">DSM 44385 / JCM 11950 / CIP 105744 / CCUG 35717</strain>
    </source>
</reference>
<dbReference type="InterPro" id="IPR010427">
    <property type="entry name" value="DUF1023"/>
</dbReference>
<evidence type="ECO:0000259" key="2">
    <source>
        <dbReference type="Pfam" id="PF06259"/>
    </source>
</evidence>
<keyword evidence="4" id="KW-1185">Reference proteome</keyword>
<evidence type="ECO:0000313" key="3">
    <source>
        <dbReference type="EMBL" id="ACR17071.1"/>
    </source>
</evidence>
<dbReference type="SUPFAM" id="SSF53474">
    <property type="entry name" value="alpha/beta-Hydrolases"/>
    <property type="match status" value="1"/>
</dbReference>
<dbReference type="STRING" id="645127.ckrop_0288"/>
<proteinExistence type="predicted"/>
<feature type="region of interest" description="Disordered" evidence="1">
    <location>
        <begin position="381"/>
        <end position="401"/>
    </location>
</feature>
<dbReference type="HOGENOM" id="CLU_513608_0_0_11"/>
<dbReference type="Gene3D" id="3.40.50.1820">
    <property type="entry name" value="alpha/beta hydrolase"/>
    <property type="match status" value="1"/>
</dbReference>
<dbReference type="EMBL" id="CP001620">
    <property type="protein sequence ID" value="ACR17071.1"/>
    <property type="molecule type" value="Genomic_DNA"/>
</dbReference>
<dbReference type="InterPro" id="IPR029058">
    <property type="entry name" value="AB_hydrolase_fold"/>
</dbReference>
<dbReference type="Pfam" id="PF06259">
    <property type="entry name" value="Abhydrolase_8"/>
    <property type="match status" value="1"/>
</dbReference>
<evidence type="ECO:0000256" key="1">
    <source>
        <dbReference type="SAM" id="MobiDB-lite"/>
    </source>
</evidence>
<feature type="compositionally biased region" description="Low complexity" evidence="1">
    <location>
        <begin position="381"/>
        <end position="400"/>
    </location>
</feature>
<accession>C4LGW6</accession>